<feature type="domain" description="HRDC" evidence="1">
    <location>
        <begin position="106"/>
        <end position="186"/>
    </location>
</feature>
<evidence type="ECO:0000313" key="3">
    <source>
        <dbReference type="Proteomes" id="UP001469365"/>
    </source>
</evidence>
<dbReference type="Gene3D" id="1.10.150.80">
    <property type="entry name" value="HRDC domain"/>
    <property type="match status" value="1"/>
</dbReference>
<keyword evidence="3" id="KW-1185">Reference proteome</keyword>
<dbReference type="SUPFAM" id="SSF47819">
    <property type="entry name" value="HRDC-like"/>
    <property type="match status" value="1"/>
</dbReference>
<sequence length="338" mass="39663">MNLLFLNSMERVDEAGGVSTGQVSIGEEQGLWQIMWTEAQGDGGDKQQELWYEGVQWEDMLKSFREHVFAKQCEGFKPLLDMKVSELDYMDERSAYTQLLHFYSERNTDEVLYEALRQWRLKQAAQEGKAPFIVATNRLLKMISTFVPHTEDELRQLPGMGKSRTERFGKEILAMTVQTERTTAFPLDWVESRVDPAEMNGWLLEEKERKRRAELQKSESRQKLLEGIARGEMLDELQASLQVQRRELIGWIEDLDRQGYDLIPYVDLVLDLIPAAEREQAWQAFEQQGDRYLKPVLQKVIKLEGLTPKETEHAYEWLRLLRLKFRQETRVRQDEEAS</sequence>
<comment type="caution">
    <text evidence="2">The sequence shown here is derived from an EMBL/GenBank/DDBJ whole genome shotgun (WGS) entry which is preliminary data.</text>
</comment>
<dbReference type="Pfam" id="PF00570">
    <property type="entry name" value="HRDC"/>
    <property type="match status" value="1"/>
</dbReference>
<evidence type="ECO:0000259" key="1">
    <source>
        <dbReference type="PROSITE" id="PS50967"/>
    </source>
</evidence>
<dbReference type="InterPro" id="IPR002121">
    <property type="entry name" value="HRDC_dom"/>
</dbReference>
<accession>A0ABU9DDQ4</accession>
<protein>
    <submittedName>
        <fullName evidence="2">HRDC domain-containing protein</fullName>
    </submittedName>
</protein>
<dbReference type="RefSeq" id="WP_341414032.1">
    <property type="nucleotide sequence ID" value="NZ_JBBPCC010000001.1"/>
</dbReference>
<dbReference type="SMART" id="SM00341">
    <property type="entry name" value="HRDC"/>
    <property type="match status" value="1"/>
</dbReference>
<dbReference type="EMBL" id="JBBPCC010000001">
    <property type="protein sequence ID" value="MEK8126992.1"/>
    <property type="molecule type" value="Genomic_DNA"/>
</dbReference>
<dbReference type="InterPro" id="IPR010997">
    <property type="entry name" value="HRDC-like_sf"/>
</dbReference>
<name>A0ABU9DDQ4_9BACL</name>
<dbReference type="Proteomes" id="UP001469365">
    <property type="component" value="Unassembled WGS sequence"/>
</dbReference>
<reference evidence="2 3" key="1">
    <citation type="submission" date="2024-04" db="EMBL/GenBank/DDBJ databases">
        <title>draft genome sequnece of Paenibacillus filicis.</title>
        <authorList>
            <person name="Kim D.-U."/>
        </authorList>
    </citation>
    <scope>NUCLEOTIDE SEQUENCE [LARGE SCALE GENOMIC DNA]</scope>
    <source>
        <strain evidence="2 3">KACC14197</strain>
    </source>
</reference>
<dbReference type="PROSITE" id="PS50967">
    <property type="entry name" value="HRDC"/>
    <property type="match status" value="1"/>
</dbReference>
<proteinExistence type="predicted"/>
<gene>
    <name evidence="2" type="ORF">WMW72_03615</name>
</gene>
<evidence type="ECO:0000313" key="2">
    <source>
        <dbReference type="EMBL" id="MEK8126992.1"/>
    </source>
</evidence>
<dbReference type="InterPro" id="IPR044876">
    <property type="entry name" value="HRDC_dom_sf"/>
</dbReference>
<organism evidence="2 3">
    <name type="scientific">Paenibacillus filicis</name>
    <dbReference type="NCBI Taxonomy" id="669464"/>
    <lineage>
        <taxon>Bacteria</taxon>
        <taxon>Bacillati</taxon>
        <taxon>Bacillota</taxon>
        <taxon>Bacilli</taxon>
        <taxon>Bacillales</taxon>
        <taxon>Paenibacillaceae</taxon>
        <taxon>Paenibacillus</taxon>
    </lineage>
</organism>